<dbReference type="RefSeq" id="WP_409013710.1">
    <property type="nucleotide sequence ID" value="NZ_JAVDQJ010000004.1"/>
</dbReference>
<name>A0AAE3XBD9_9DEIO</name>
<dbReference type="AlphaFoldDB" id="A0AAE3XBD9"/>
<proteinExistence type="predicted"/>
<accession>A0AAE3XBD9</accession>
<dbReference type="Proteomes" id="UP001185331">
    <property type="component" value="Unassembled WGS sequence"/>
</dbReference>
<dbReference type="SUPFAM" id="SSF52540">
    <property type="entry name" value="P-loop containing nucleoside triphosphate hydrolases"/>
    <property type="match status" value="1"/>
</dbReference>
<dbReference type="Gene3D" id="3.40.50.300">
    <property type="entry name" value="P-loop containing nucleotide triphosphate hydrolases"/>
    <property type="match status" value="1"/>
</dbReference>
<feature type="region of interest" description="Disordered" evidence="1">
    <location>
        <begin position="41"/>
        <end position="89"/>
    </location>
</feature>
<evidence type="ECO:0000313" key="2">
    <source>
        <dbReference type="EMBL" id="MDR6218670.1"/>
    </source>
</evidence>
<gene>
    <name evidence="2" type="ORF">J2Y00_002267</name>
</gene>
<dbReference type="EMBL" id="JAVDQK010000005">
    <property type="protein sequence ID" value="MDR6218670.1"/>
    <property type="molecule type" value="Genomic_DNA"/>
</dbReference>
<evidence type="ECO:0000256" key="1">
    <source>
        <dbReference type="SAM" id="MobiDB-lite"/>
    </source>
</evidence>
<sequence length="89" mass="9769">MAKSTFERAYDPSRTVGHVDHGKTTLTAAITVISAHQPAPPRAAPAFFAEPSPPTTGGLTPMRPRTPAQRQAAERKRKAQKLARRKNRR</sequence>
<organism evidence="2 3">
    <name type="scientific">Deinococcus soli</name>
    <name type="common">ex Cha et al. 2016</name>
    <dbReference type="NCBI Taxonomy" id="1309411"/>
    <lineage>
        <taxon>Bacteria</taxon>
        <taxon>Thermotogati</taxon>
        <taxon>Deinococcota</taxon>
        <taxon>Deinococci</taxon>
        <taxon>Deinococcales</taxon>
        <taxon>Deinococcaceae</taxon>
        <taxon>Deinococcus</taxon>
    </lineage>
</organism>
<evidence type="ECO:0000313" key="3">
    <source>
        <dbReference type="Proteomes" id="UP001185331"/>
    </source>
</evidence>
<reference evidence="2" key="1">
    <citation type="submission" date="2023-07" db="EMBL/GenBank/DDBJ databases">
        <title>Sorghum-associated microbial communities from plants grown in Nebraska, USA.</title>
        <authorList>
            <person name="Schachtman D."/>
        </authorList>
    </citation>
    <scope>NUCLEOTIDE SEQUENCE</scope>
    <source>
        <strain evidence="2">BE330</strain>
    </source>
</reference>
<evidence type="ECO:0008006" key="4">
    <source>
        <dbReference type="Google" id="ProtNLM"/>
    </source>
</evidence>
<feature type="compositionally biased region" description="Basic residues" evidence="1">
    <location>
        <begin position="75"/>
        <end position="89"/>
    </location>
</feature>
<comment type="caution">
    <text evidence="2">The sequence shown here is derived from an EMBL/GenBank/DDBJ whole genome shotgun (WGS) entry which is preliminary data.</text>
</comment>
<protein>
    <recommendedName>
        <fullName evidence="4">Tr-type G domain-containing protein</fullName>
    </recommendedName>
</protein>
<dbReference type="InterPro" id="IPR027417">
    <property type="entry name" value="P-loop_NTPase"/>
</dbReference>